<evidence type="ECO:0000256" key="9">
    <source>
        <dbReference type="ARBA" id="ARBA00022777"/>
    </source>
</evidence>
<comment type="subcellular location">
    <subcellularLocation>
        <location evidence="1">Cell membrane</location>
        <topology evidence="1">Single-pass membrane protein</topology>
    </subcellularLocation>
</comment>
<evidence type="ECO:0000256" key="4">
    <source>
        <dbReference type="ARBA" id="ARBA00022679"/>
    </source>
</evidence>
<feature type="signal peptide" evidence="17">
    <location>
        <begin position="1"/>
        <end position="28"/>
    </location>
</feature>
<dbReference type="InterPro" id="IPR017441">
    <property type="entry name" value="Protein_kinase_ATP_BS"/>
</dbReference>
<dbReference type="GO" id="GO:0004674">
    <property type="term" value="F:protein serine/threonine kinase activity"/>
    <property type="evidence" value="ECO:0007669"/>
    <property type="project" value="UniProtKB-KW"/>
</dbReference>
<dbReference type="GO" id="GO:0005524">
    <property type="term" value="F:ATP binding"/>
    <property type="evidence" value="ECO:0007669"/>
    <property type="project" value="UniProtKB-UniRule"/>
</dbReference>
<reference evidence="20" key="1">
    <citation type="submission" date="2024-06" db="EMBL/GenBank/DDBJ databases">
        <authorList>
            <person name="Ryan C."/>
        </authorList>
    </citation>
    <scope>NUCLEOTIDE SEQUENCE [LARGE SCALE GENOMIC DNA]</scope>
</reference>
<evidence type="ECO:0000256" key="1">
    <source>
        <dbReference type="ARBA" id="ARBA00004162"/>
    </source>
</evidence>
<dbReference type="PROSITE" id="PS00108">
    <property type="entry name" value="PROTEIN_KINASE_ST"/>
    <property type="match status" value="1"/>
</dbReference>
<gene>
    <name evidence="19" type="ORF">URODEC1_LOCUS49904</name>
</gene>
<protein>
    <recommendedName>
        <fullName evidence="18">Protein kinase domain-containing protein</fullName>
    </recommendedName>
</protein>
<dbReference type="InterPro" id="IPR001611">
    <property type="entry name" value="Leu-rich_rpt"/>
</dbReference>
<dbReference type="FunFam" id="3.80.10.10:FF:000095">
    <property type="entry name" value="LRR receptor-like serine/threonine-protein kinase GSO1"/>
    <property type="match status" value="1"/>
</dbReference>
<keyword evidence="11 16" id="KW-1133">Transmembrane helix</keyword>
<keyword evidence="5 16" id="KW-0812">Transmembrane</keyword>
<dbReference type="PRINTS" id="PR00019">
    <property type="entry name" value="LEURICHRPT"/>
</dbReference>
<dbReference type="Pfam" id="PF07714">
    <property type="entry name" value="PK_Tyr_Ser-Thr"/>
    <property type="match status" value="1"/>
</dbReference>
<dbReference type="AlphaFoldDB" id="A0ABC8ZY23"/>
<evidence type="ECO:0000256" key="3">
    <source>
        <dbReference type="ARBA" id="ARBA00022614"/>
    </source>
</evidence>
<dbReference type="PROSITE" id="PS50011">
    <property type="entry name" value="PROTEIN_KINASE_DOM"/>
    <property type="match status" value="1"/>
</dbReference>
<evidence type="ECO:0000256" key="6">
    <source>
        <dbReference type="ARBA" id="ARBA00022729"/>
    </source>
</evidence>
<evidence type="ECO:0000256" key="15">
    <source>
        <dbReference type="PROSITE-ProRule" id="PRU10141"/>
    </source>
</evidence>
<evidence type="ECO:0000256" key="16">
    <source>
        <dbReference type="SAM" id="Phobius"/>
    </source>
</evidence>
<dbReference type="CDD" id="cd14066">
    <property type="entry name" value="STKc_IRAK"/>
    <property type="match status" value="1"/>
</dbReference>
<evidence type="ECO:0000256" key="2">
    <source>
        <dbReference type="ARBA" id="ARBA00022527"/>
    </source>
</evidence>
<keyword evidence="12 16" id="KW-0472">Membrane</keyword>
<dbReference type="PANTHER" id="PTHR48056:SF29">
    <property type="entry name" value="RECEPTOR-LIKE PROTEIN KINASE HSL1"/>
    <property type="match status" value="1"/>
</dbReference>
<proteinExistence type="predicted"/>
<dbReference type="FunFam" id="3.80.10.10:FF:000512">
    <property type="entry name" value="Leucine-rich repeat receptor-like serine/threonine-protein kinase BAM3"/>
    <property type="match status" value="1"/>
</dbReference>
<dbReference type="InterPro" id="IPR001245">
    <property type="entry name" value="Ser-Thr/Tyr_kinase_cat_dom"/>
</dbReference>
<dbReference type="GO" id="GO:0005886">
    <property type="term" value="C:plasma membrane"/>
    <property type="evidence" value="ECO:0007669"/>
    <property type="project" value="UniProtKB-SubCell"/>
</dbReference>
<feature type="chain" id="PRO_5044785474" description="Protein kinase domain-containing protein" evidence="17">
    <location>
        <begin position="29"/>
        <end position="1026"/>
    </location>
</feature>
<keyword evidence="10 15" id="KW-0067">ATP-binding</keyword>
<evidence type="ECO:0000256" key="12">
    <source>
        <dbReference type="ARBA" id="ARBA00023136"/>
    </source>
</evidence>
<dbReference type="FunFam" id="3.80.10.10:FF:000041">
    <property type="entry name" value="LRR receptor-like serine/threonine-protein kinase ERECTA"/>
    <property type="match status" value="1"/>
</dbReference>
<evidence type="ECO:0000256" key="5">
    <source>
        <dbReference type="ARBA" id="ARBA00022692"/>
    </source>
</evidence>
<evidence type="ECO:0000313" key="20">
    <source>
        <dbReference type="Proteomes" id="UP001497457"/>
    </source>
</evidence>
<name>A0ABC8ZY23_9POAL</name>
<keyword evidence="8 15" id="KW-0547">Nucleotide-binding</keyword>
<feature type="binding site" evidence="15">
    <location>
        <position position="736"/>
    </location>
    <ligand>
        <name>ATP</name>
        <dbReference type="ChEBI" id="CHEBI:30616"/>
    </ligand>
</feature>
<dbReference type="InterPro" id="IPR003591">
    <property type="entry name" value="Leu-rich_rpt_typical-subtyp"/>
</dbReference>
<dbReference type="SUPFAM" id="SSF52058">
    <property type="entry name" value="L domain-like"/>
    <property type="match status" value="1"/>
</dbReference>
<evidence type="ECO:0000256" key="7">
    <source>
        <dbReference type="ARBA" id="ARBA00022737"/>
    </source>
</evidence>
<dbReference type="SMART" id="SM00220">
    <property type="entry name" value="S_TKc"/>
    <property type="match status" value="1"/>
</dbReference>
<dbReference type="Pfam" id="PF00560">
    <property type="entry name" value="LRR_1"/>
    <property type="match status" value="5"/>
</dbReference>
<dbReference type="Gene3D" id="3.30.200.20">
    <property type="entry name" value="Phosphorylase Kinase, domain 1"/>
    <property type="match status" value="1"/>
</dbReference>
<keyword evidence="6 17" id="KW-0732">Signal</keyword>
<accession>A0ABC8ZY23</accession>
<evidence type="ECO:0000256" key="17">
    <source>
        <dbReference type="SAM" id="SignalP"/>
    </source>
</evidence>
<keyword evidence="13" id="KW-0675">Receptor</keyword>
<dbReference type="InterPro" id="IPR032675">
    <property type="entry name" value="LRR_dom_sf"/>
</dbReference>
<evidence type="ECO:0000256" key="10">
    <source>
        <dbReference type="ARBA" id="ARBA00022840"/>
    </source>
</evidence>
<keyword evidence="4" id="KW-0808">Transferase</keyword>
<feature type="transmembrane region" description="Helical" evidence="16">
    <location>
        <begin position="613"/>
        <end position="635"/>
    </location>
</feature>
<evidence type="ECO:0000256" key="13">
    <source>
        <dbReference type="ARBA" id="ARBA00023170"/>
    </source>
</evidence>
<dbReference type="SUPFAM" id="SSF56112">
    <property type="entry name" value="Protein kinase-like (PK-like)"/>
    <property type="match status" value="1"/>
</dbReference>
<keyword evidence="7" id="KW-0677">Repeat</keyword>
<keyword evidence="3" id="KW-0433">Leucine-rich repeat</keyword>
<organism evidence="19 20">
    <name type="scientific">Urochloa decumbens</name>
    <dbReference type="NCBI Taxonomy" id="240449"/>
    <lineage>
        <taxon>Eukaryota</taxon>
        <taxon>Viridiplantae</taxon>
        <taxon>Streptophyta</taxon>
        <taxon>Embryophyta</taxon>
        <taxon>Tracheophyta</taxon>
        <taxon>Spermatophyta</taxon>
        <taxon>Magnoliopsida</taxon>
        <taxon>Liliopsida</taxon>
        <taxon>Poales</taxon>
        <taxon>Poaceae</taxon>
        <taxon>PACMAD clade</taxon>
        <taxon>Panicoideae</taxon>
        <taxon>Panicodae</taxon>
        <taxon>Paniceae</taxon>
        <taxon>Melinidinae</taxon>
        <taxon>Urochloa</taxon>
    </lineage>
</organism>
<dbReference type="InterPro" id="IPR050647">
    <property type="entry name" value="Plant_LRR-RLKs"/>
</dbReference>
<evidence type="ECO:0000313" key="19">
    <source>
        <dbReference type="EMBL" id="CAL4970065.1"/>
    </source>
</evidence>
<keyword evidence="9" id="KW-0418">Kinase</keyword>
<reference evidence="19 20" key="2">
    <citation type="submission" date="2024-10" db="EMBL/GenBank/DDBJ databases">
        <authorList>
            <person name="Ryan C."/>
        </authorList>
    </citation>
    <scope>NUCLEOTIDE SEQUENCE [LARGE SCALE GENOMIC DNA]</scope>
</reference>
<keyword evidence="20" id="KW-1185">Reference proteome</keyword>
<dbReference type="Pfam" id="PF13855">
    <property type="entry name" value="LRR_8"/>
    <property type="match status" value="2"/>
</dbReference>
<evidence type="ECO:0000256" key="11">
    <source>
        <dbReference type="ARBA" id="ARBA00022989"/>
    </source>
</evidence>
<dbReference type="EMBL" id="OZ075112">
    <property type="protein sequence ID" value="CAL4970065.1"/>
    <property type="molecule type" value="Genomic_DNA"/>
</dbReference>
<feature type="domain" description="Protein kinase" evidence="18">
    <location>
        <begin position="703"/>
        <end position="1001"/>
    </location>
</feature>
<evidence type="ECO:0000259" key="18">
    <source>
        <dbReference type="PROSITE" id="PS50011"/>
    </source>
</evidence>
<dbReference type="FunFam" id="1.10.510.10:FF:000714">
    <property type="entry name" value="Kinase family with leucine-rich repeat domain-containing protein"/>
    <property type="match status" value="1"/>
</dbReference>
<dbReference type="Gene3D" id="1.10.510.10">
    <property type="entry name" value="Transferase(Phosphotransferase) domain 1"/>
    <property type="match status" value="1"/>
</dbReference>
<dbReference type="Gene3D" id="3.80.10.10">
    <property type="entry name" value="Ribonuclease Inhibitor"/>
    <property type="match status" value="5"/>
</dbReference>
<keyword evidence="2" id="KW-0723">Serine/threonine-protein kinase</keyword>
<evidence type="ECO:0000256" key="8">
    <source>
        <dbReference type="ARBA" id="ARBA00022741"/>
    </source>
</evidence>
<dbReference type="InterPro" id="IPR008271">
    <property type="entry name" value="Ser/Thr_kinase_AS"/>
</dbReference>
<dbReference type="InterPro" id="IPR000719">
    <property type="entry name" value="Prot_kinase_dom"/>
</dbReference>
<sequence length="1026" mass="111965">MVYRRYCPCALNCFLLLLPLLFLSFVHDDLVTAVDVPSSLQPDKAQEAIMMNLSSIVGESWSSNTNFCDWTGVACSGSGSSSSLVVTSITLSSCGISNPSIFASLCLLDTLLSLDLSRNNFSNLGDKFPTTSCRMKEGLLSLNLSSNLLSHSLSDFSGLPQLEVLDLSFNLFADGSLSSDLGSFPKLRSLNLSSNKLNGDVPVSMPSSLEELVLSGNQLNGTIPLGVFKYGNLTLLDLSQNHLTGTVPDKFMSFSQLETLLLSGNRLSGRIPESLQSVMTLYRFAANQNNFTGAIPSSIANHVRMLDLSYNNLSGKISPDFLSRMGLQTVDLTSNMLEGAIPSHLSQSLYRLRLGGNRLSGNIPRSICDGRGLTYLELDGNQLTGNIPAELSKCKRLSLLSLASNKLQGPVPAAISSLEMLVVLKLQDNSLSGPIPNMFSNLRMLSTMNLSHNSLTGFIPSAVFELPQLSTLDLQANNINGIIPISISSSMSLIELNLGYNALSGTIPTMPTTLSTSLNLSHNRLSGSIPSDLSFLSELEILDLSYNNLYGEVPSSLGSLQSLAQLVLSYNYLSGSVPRFRQNVGIDIDGNPDLVNHTGNSNNHTHKRRADNVVVTFVTVGALVGLCFLLVIAMVSYPNRIYRIESESMPTGDGVSQINSGHCITMNCIRTSAIMFKKERQDDWRITAFQALNFEAADMRQGLTEENLVGSGGSGHVYRVTYNNRHNNSTGVVAVKQIRSVGSLNEKLEREFESEASILCNIRHNNIVRLLCCLSGTQCKLLVYDYMDNGSLDRWLHGDYILRAAHPTARAQPVQRVPLDWPTRLIVAVGAAQGLCYMHHSCSPPIIHRDVKTSNILLDSEFRAKVADFGLARMLVQAGEPNTMTWVVGSFGYMAPEYAYTRKVNEKVDVFGFGVVLLELTTGKKANDGGEHGSLAEWAGYHCRSGSILDATDICIRYAGYTDEIETVFRLGVKCTGSSPPSRPTMEEVLQILLKCSEQTLRKSRLECVHDHEYEAEQLHSCCHGD</sequence>
<keyword evidence="14" id="KW-0325">Glycoprotein</keyword>
<dbReference type="InterPro" id="IPR011009">
    <property type="entry name" value="Kinase-like_dom_sf"/>
</dbReference>
<dbReference type="SUPFAM" id="SSF52047">
    <property type="entry name" value="RNI-like"/>
    <property type="match status" value="1"/>
</dbReference>
<dbReference type="SMART" id="SM00369">
    <property type="entry name" value="LRR_TYP"/>
    <property type="match status" value="7"/>
</dbReference>
<dbReference type="Proteomes" id="UP001497457">
    <property type="component" value="Chromosome 2b"/>
</dbReference>
<evidence type="ECO:0000256" key="14">
    <source>
        <dbReference type="ARBA" id="ARBA00023180"/>
    </source>
</evidence>
<dbReference type="PROSITE" id="PS00107">
    <property type="entry name" value="PROTEIN_KINASE_ATP"/>
    <property type="match status" value="1"/>
</dbReference>
<dbReference type="PANTHER" id="PTHR48056">
    <property type="entry name" value="LRR RECEPTOR-LIKE SERINE/THREONINE-PROTEIN KINASE-RELATED"/>
    <property type="match status" value="1"/>
</dbReference>